<feature type="signal peptide" evidence="10">
    <location>
        <begin position="1"/>
        <end position="25"/>
    </location>
</feature>
<dbReference type="GO" id="GO:0005576">
    <property type="term" value="C:extracellular region"/>
    <property type="evidence" value="ECO:0007669"/>
    <property type="project" value="UniProtKB-SubCell"/>
</dbReference>
<dbReference type="GO" id="GO:0030246">
    <property type="term" value="F:carbohydrate binding"/>
    <property type="evidence" value="ECO:0007669"/>
    <property type="project" value="InterPro"/>
</dbReference>
<dbReference type="EMBL" id="ML978138">
    <property type="protein sequence ID" value="KAF2093322.1"/>
    <property type="molecule type" value="Genomic_DNA"/>
</dbReference>
<dbReference type="GO" id="GO:0102210">
    <property type="term" value="F:rhamnogalacturonan endolyase activity"/>
    <property type="evidence" value="ECO:0007669"/>
    <property type="project" value="UniProtKB-EC"/>
</dbReference>
<proteinExistence type="inferred from homology"/>
<dbReference type="InterPro" id="IPR011013">
    <property type="entry name" value="Gal_mutarotase_sf_dom"/>
</dbReference>
<name>A0A9P4I531_9PEZI</name>
<keyword evidence="14" id="KW-1185">Reference proteome</keyword>
<comment type="similarity">
    <text evidence="3">Belongs to the polysaccharide lyase 4 family.</text>
</comment>
<dbReference type="CDD" id="cd10320">
    <property type="entry name" value="RGL4_N"/>
    <property type="match status" value="1"/>
</dbReference>
<dbReference type="AlphaFoldDB" id="A0A9P4I531"/>
<dbReference type="InterPro" id="IPR008979">
    <property type="entry name" value="Galactose-bd-like_sf"/>
</dbReference>
<dbReference type="Gene3D" id="2.70.98.10">
    <property type="match status" value="1"/>
</dbReference>
<dbReference type="InterPro" id="IPR013784">
    <property type="entry name" value="Carb-bd-like_fold"/>
</dbReference>
<evidence type="ECO:0000313" key="13">
    <source>
        <dbReference type="EMBL" id="KAF2093322.1"/>
    </source>
</evidence>
<organism evidence="13 14">
    <name type="scientific">Rhizodiscina lignyota</name>
    <dbReference type="NCBI Taxonomy" id="1504668"/>
    <lineage>
        <taxon>Eukaryota</taxon>
        <taxon>Fungi</taxon>
        <taxon>Dikarya</taxon>
        <taxon>Ascomycota</taxon>
        <taxon>Pezizomycotina</taxon>
        <taxon>Dothideomycetes</taxon>
        <taxon>Pleosporomycetidae</taxon>
        <taxon>Aulographales</taxon>
        <taxon>Rhizodiscinaceae</taxon>
        <taxon>Rhizodiscina</taxon>
    </lineage>
</organism>
<dbReference type="Proteomes" id="UP000799772">
    <property type="component" value="Unassembled WGS sequence"/>
</dbReference>
<dbReference type="Pfam" id="PF14683">
    <property type="entry name" value="CBM-like"/>
    <property type="match status" value="1"/>
</dbReference>
<dbReference type="InterPro" id="IPR029413">
    <property type="entry name" value="RG-lyase_II"/>
</dbReference>
<evidence type="ECO:0000313" key="14">
    <source>
        <dbReference type="Proteomes" id="UP000799772"/>
    </source>
</evidence>
<keyword evidence="8" id="KW-0119">Carbohydrate metabolism</keyword>
<keyword evidence="9" id="KW-0624">Polysaccharide degradation</keyword>
<dbReference type="InterPro" id="IPR029411">
    <property type="entry name" value="RG-lyase_III"/>
</dbReference>
<gene>
    <name evidence="13" type="ORF">NA57DRAFT_48362</name>
</gene>
<dbReference type="InterPro" id="IPR051850">
    <property type="entry name" value="Polysacch_Lyase_4"/>
</dbReference>
<keyword evidence="6 10" id="KW-0732">Signal</keyword>
<evidence type="ECO:0000256" key="6">
    <source>
        <dbReference type="ARBA" id="ARBA00022729"/>
    </source>
</evidence>
<evidence type="ECO:0000256" key="9">
    <source>
        <dbReference type="ARBA" id="ARBA00023326"/>
    </source>
</evidence>
<dbReference type="EC" id="4.2.2.23" evidence="4"/>
<dbReference type="InterPro" id="IPR014718">
    <property type="entry name" value="GH-type_carb-bd"/>
</dbReference>
<comment type="caution">
    <text evidence="13">The sequence shown here is derived from an EMBL/GenBank/DDBJ whole genome shotgun (WGS) entry which is preliminary data.</text>
</comment>
<dbReference type="GO" id="GO:0000272">
    <property type="term" value="P:polysaccharide catabolic process"/>
    <property type="evidence" value="ECO:0007669"/>
    <property type="project" value="UniProtKB-KW"/>
</dbReference>
<keyword evidence="7 13" id="KW-0456">Lyase</keyword>
<dbReference type="Gene3D" id="2.60.120.260">
    <property type="entry name" value="Galactose-binding domain-like"/>
    <property type="match status" value="1"/>
</dbReference>
<dbReference type="SUPFAM" id="SSF49785">
    <property type="entry name" value="Galactose-binding domain-like"/>
    <property type="match status" value="1"/>
</dbReference>
<dbReference type="OrthoDB" id="1179585at2759"/>
<evidence type="ECO:0000256" key="5">
    <source>
        <dbReference type="ARBA" id="ARBA00022525"/>
    </source>
</evidence>
<evidence type="ECO:0000256" key="8">
    <source>
        <dbReference type="ARBA" id="ARBA00023277"/>
    </source>
</evidence>
<evidence type="ECO:0000259" key="11">
    <source>
        <dbReference type="Pfam" id="PF14683"/>
    </source>
</evidence>
<accession>A0A9P4I531</accession>
<evidence type="ECO:0000256" key="3">
    <source>
        <dbReference type="ARBA" id="ARBA00010418"/>
    </source>
</evidence>
<feature type="domain" description="Rhamnogalacturonan lyase" evidence="11">
    <location>
        <begin position="417"/>
        <end position="576"/>
    </location>
</feature>
<protein>
    <recommendedName>
        <fullName evidence="4">rhamnogalacturonan endolyase</fullName>
        <ecNumber evidence="4">4.2.2.23</ecNumber>
    </recommendedName>
</protein>
<evidence type="ECO:0000256" key="4">
    <source>
        <dbReference type="ARBA" id="ARBA00012437"/>
    </source>
</evidence>
<dbReference type="PANTHER" id="PTHR32018:SF1">
    <property type="entry name" value="RHAMNOGALACTURONAN ENDOLYASE"/>
    <property type="match status" value="1"/>
</dbReference>
<dbReference type="CDD" id="cd10316">
    <property type="entry name" value="RGL4_M"/>
    <property type="match status" value="1"/>
</dbReference>
<comment type="subcellular location">
    <subcellularLocation>
        <location evidence="2">Secreted</location>
    </subcellularLocation>
</comment>
<evidence type="ECO:0000256" key="1">
    <source>
        <dbReference type="ARBA" id="ARBA00001324"/>
    </source>
</evidence>
<dbReference type="SUPFAM" id="SSF49452">
    <property type="entry name" value="Starch-binding domain-like"/>
    <property type="match status" value="1"/>
</dbReference>
<dbReference type="Gene3D" id="2.60.40.1120">
    <property type="entry name" value="Carboxypeptidase-like, regulatory domain"/>
    <property type="match status" value="1"/>
</dbReference>
<reference evidence="13" key="1">
    <citation type="journal article" date="2020" name="Stud. Mycol.">
        <title>101 Dothideomycetes genomes: a test case for predicting lifestyles and emergence of pathogens.</title>
        <authorList>
            <person name="Haridas S."/>
            <person name="Albert R."/>
            <person name="Binder M."/>
            <person name="Bloem J."/>
            <person name="Labutti K."/>
            <person name="Salamov A."/>
            <person name="Andreopoulos B."/>
            <person name="Baker S."/>
            <person name="Barry K."/>
            <person name="Bills G."/>
            <person name="Bluhm B."/>
            <person name="Cannon C."/>
            <person name="Castanera R."/>
            <person name="Culley D."/>
            <person name="Daum C."/>
            <person name="Ezra D."/>
            <person name="Gonzalez J."/>
            <person name="Henrissat B."/>
            <person name="Kuo A."/>
            <person name="Liang C."/>
            <person name="Lipzen A."/>
            <person name="Lutzoni F."/>
            <person name="Magnuson J."/>
            <person name="Mondo S."/>
            <person name="Nolan M."/>
            <person name="Ohm R."/>
            <person name="Pangilinan J."/>
            <person name="Park H.-J."/>
            <person name="Ramirez L."/>
            <person name="Alfaro M."/>
            <person name="Sun H."/>
            <person name="Tritt A."/>
            <person name="Yoshinaga Y."/>
            <person name="Zwiers L.-H."/>
            <person name="Turgeon B."/>
            <person name="Goodwin S."/>
            <person name="Spatafora J."/>
            <person name="Crous P."/>
            <person name="Grigoriev I."/>
        </authorList>
    </citation>
    <scope>NUCLEOTIDE SEQUENCE</scope>
    <source>
        <strain evidence="13">CBS 133067</strain>
    </source>
</reference>
<comment type="catalytic activity">
    <reaction evidence="1">
        <text>Endotype eliminative cleavage of L-alpha-rhamnopyranosyl-(1-&gt;4)-alpha-D-galactopyranosyluronic acid bonds of rhamnogalacturonan I domains in ramified hairy regions of pectin leaving L-rhamnopyranose at the reducing end and 4-deoxy-4,5-unsaturated D-galactopyranosyluronic acid at the non-reducing end.</text>
        <dbReference type="EC" id="4.2.2.23"/>
    </reaction>
</comment>
<evidence type="ECO:0000259" key="12">
    <source>
        <dbReference type="Pfam" id="PF14686"/>
    </source>
</evidence>
<dbReference type="PANTHER" id="PTHR32018">
    <property type="entry name" value="RHAMNOGALACTURONATE LYASE FAMILY PROTEIN"/>
    <property type="match status" value="1"/>
</dbReference>
<dbReference type="Pfam" id="PF14686">
    <property type="entry name" value="fn3_3"/>
    <property type="match status" value="1"/>
</dbReference>
<feature type="domain" description="Rhamnogalacturonan lyase" evidence="12">
    <location>
        <begin position="325"/>
        <end position="403"/>
    </location>
</feature>
<keyword evidence="5" id="KW-0964">Secreted</keyword>
<sequence>MARFQALSLYLLSFCLQSFASPTKAGEPFLKALNSSAWIIGNDIWNLTIAQTYGTKLMYKGYDLVGEAVGHYVSYNGAVDNLNWTSARIVKKSGDYTDIAFSANEGDMHWVLTPDLFGAYQYFVNRALPTLGEFRTLWRLDNTTFTRGHTSERDQDLPPLALILSGTKVQDETWLLPNGTYVTKYDFATFLPSIEGNLSYWGVYGQLNGTGAQIGSWYIHAGKDYFNGDHLKQELIVHRESSSGDAVQLNMIHGTHYQAVSNDTFPVGKTWGPWLWYVNDGSASDAAPRAQQENKDWPYAWFQDSYGYHSRGSLSGRVVLSDGRAATGAAVFLGDNHPNKTALDQGSWYYYRTYADSNGNFEFNNVREGMWGLQAWADGGKIGDVTTSFLRNDVSVAKNKQTKLGTMTWKTQGRKKIWQIGQIDRKATDFEYSGPPHQHARVVKCPANFTYTVGKSTTDDWCFGQSDIGKWTVSFDVPPFPSGSSSPAAVLSVSLAGYSSGVSSNILANNVMIGNLTSEDILSDPCLYRSGTLAGEWHYYEFELPAGTLKKGSNTVDFQCTRTTLWHGFMWDSVMLEWK</sequence>
<evidence type="ECO:0000256" key="10">
    <source>
        <dbReference type="SAM" id="SignalP"/>
    </source>
</evidence>
<evidence type="ECO:0000256" key="7">
    <source>
        <dbReference type="ARBA" id="ARBA00023239"/>
    </source>
</evidence>
<dbReference type="SUPFAM" id="SSF74650">
    <property type="entry name" value="Galactose mutarotase-like"/>
    <property type="match status" value="1"/>
</dbReference>
<feature type="chain" id="PRO_5040252871" description="rhamnogalacturonan endolyase" evidence="10">
    <location>
        <begin position="26"/>
        <end position="579"/>
    </location>
</feature>
<evidence type="ECO:0000256" key="2">
    <source>
        <dbReference type="ARBA" id="ARBA00004613"/>
    </source>
</evidence>